<dbReference type="InterPro" id="IPR041459">
    <property type="entry name" value="MPTase-PolyVal"/>
</dbReference>
<protein>
    <submittedName>
        <fullName evidence="3">DNA primase TraC</fullName>
        <ecNumber evidence="3">2.7.7.-</ecNumber>
    </submittedName>
</protein>
<dbReference type="Pfam" id="PF08401">
    <property type="entry name" value="ArdcN"/>
    <property type="match status" value="1"/>
</dbReference>
<proteinExistence type="predicted"/>
<dbReference type="RefSeq" id="WP_144981393.1">
    <property type="nucleotide sequence ID" value="NZ_CP037920.1"/>
</dbReference>
<evidence type="ECO:0000259" key="2">
    <source>
        <dbReference type="Pfam" id="PF18818"/>
    </source>
</evidence>
<evidence type="ECO:0000313" key="4">
    <source>
        <dbReference type="Proteomes" id="UP000318704"/>
    </source>
</evidence>
<keyword evidence="3" id="KW-0808">Transferase</keyword>
<dbReference type="InterPro" id="IPR017113">
    <property type="entry name" value="Antirestriction_ArdC"/>
</dbReference>
<dbReference type="EC" id="2.7.7.-" evidence="3"/>
<dbReference type="Proteomes" id="UP000318704">
    <property type="component" value="Chromosome"/>
</dbReference>
<dbReference type="AlphaFoldDB" id="A0A517VQF8"/>
<keyword evidence="3" id="KW-0548">Nucleotidyltransferase</keyword>
<name>A0A517VQF8_9PLAN</name>
<dbReference type="GO" id="GO:0003697">
    <property type="term" value="F:single-stranded DNA binding"/>
    <property type="evidence" value="ECO:0007669"/>
    <property type="project" value="InterPro"/>
</dbReference>
<gene>
    <name evidence="3" type="primary">traC</name>
    <name evidence="3" type="ORF">V144x_07030</name>
</gene>
<feature type="domain" description="Polyvalent protein metallopeptidase" evidence="2">
    <location>
        <begin position="159"/>
        <end position="281"/>
    </location>
</feature>
<reference evidence="3 4" key="1">
    <citation type="submission" date="2019-03" db="EMBL/GenBank/DDBJ databases">
        <title>Deep-cultivation of Planctomycetes and their phenomic and genomic characterization uncovers novel biology.</title>
        <authorList>
            <person name="Wiegand S."/>
            <person name="Jogler M."/>
            <person name="Boedeker C."/>
            <person name="Pinto D."/>
            <person name="Vollmers J."/>
            <person name="Rivas-Marin E."/>
            <person name="Kohn T."/>
            <person name="Peeters S.H."/>
            <person name="Heuer A."/>
            <person name="Rast P."/>
            <person name="Oberbeckmann S."/>
            <person name="Bunk B."/>
            <person name="Jeske O."/>
            <person name="Meyerdierks A."/>
            <person name="Storesund J.E."/>
            <person name="Kallscheuer N."/>
            <person name="Luecker S."/>
            <person name="Lage O.M."/>
            <person name="Pohl T."/>
            <person name="Merkel B.J."/>
            <person name="Hornburger P."/>
            <person name="Mueller R.-W."/>
            <person name="Bruemmer F."/>
            <person name="Labrenz M."/>
            <person name="Spormann A.M."/>
            <person name="Op den Camp H."/>
            <person name="Overmann J."/>
            <person name="Amann R."/>
            <person name="Jetten M.S.M."/>
            <person name="Mascher T."/>
            <person name="Medema M.H."/>
            <person name="Devos D.P."/>
            <person name="Kaster A.-K."/>
            <person name="Ovreas L."/>
            <person name="Rohde M."/>
            <person name="Galperin M.Y."/>
            <person name="Jogler C."/>
        </authorList>
    </citation>
    <scope>NUCLEOTIDE SEQUENCE [LARGE SCALE GENOMIC DNA]</scope>
    <source>
        <strain evidence="3 4">V144</strain>
    </source>
</reference>
<dbReference type="Pfam" id="PF18818">
    <property type="entry name" value="MPTase-PolyVal"/>
    <property type="match status" value="1"/>
</dbReference>
<dbReference type="KEGG" id="gaw:V144x_07030"/>
<feature type="domain" description="N-terminal" evidence="1">
    <location>
        <begin position="6"/>
        <end position="130"/>
    </location>
</feature>
<dbReference type="EMBL" id="CP037920">
    <property type="protein sequence ID" value="QDT95261.1"/>
    <property type="molecule type" value="Genomic_DNA"/>
</dbReference>
<dbReference type="InterPro" id="IPR013610">
    <property type="entry name" value="ArdC_N"/>
</dbReference>
<accession>A0A517VQF8</accession>
<evidence type="ECO:0000313" key="3">
    <source>
        <dbReference type="EMBL" id="QDT95261.1"/>
    </source>
</evidence>
<dbReference type="PIRSF" id="PIRSF037112">
    <property type="entry name" value="Antirestriction_ArdC"/>
    <property type="match status" value="1"/>
</dbReference>
<dbReference type="GO" id="GO:0016779">
    <property type="term" value="F:nucleotidyltransferase activity"/>
    <property type="evidence" value="ECO:0007669"/>
    <property type="project" value="UniProtKB-KW"/>
</dbReference>
<organism evidence="3 4">
    <name type="scientific">Gimesia aquarii</name>
    <dbReference type="NCBI Taxonomy" id="2527964"/>
    <lineage>
        <taxon>Bacteria</taxon>
        <taxon>Pseudomonadati</taxon>
        <taxon>Planctomycetota</taxon>
        <taxon>Planctomycetia</taxon>
        <taxon>Planctomycetales</taxon>
        <taxon>Planctomycetaceae</taxon>
        <taxon>Gimesia</taxon>
    </lineage>
</organism>
<sequence length="305" mass="34503">MPSQTELRQQITNDIIKSLQQGIAPWKQPWSADPCCGRPTNAVTKKPYNGINVLLLGMHNRDHMSHGKFFATYKQWQSIGGQVMARPSGVPKDKWGAKVVLYKPISKTKTNRKGEEVEDNYCVMRQFTVFNIDQVEGDHLDHLRVGFSDNTDPEVSFREADELIANTGAGIMHGGNKAFYDPAIDEIQMPHKHQFDRAAYYETLFHEMAHWAEHPDRLDWDRSKEGNTYAMGELIGELSCCFVCSELGIPLTEGLENHAAYISNWLKALKNDPSFIFKASTQASKVTDYLLSFHQSPVESQLLPA</sequence>
<evidence type="ECO:0000259" key="1">
    <source>
        <dbReference type="Pfam" id="PF08401"/>
    </source>
</evidence>